<dbReference type="EMBL" id="JBHSHC010000092">
    <property type="protein sequence ID" value="MFC4767866.1"/>
    <property type="molecule type" value="Genomic_DNA"/>
</dbReference>
<protein>
    <submittedName>
        <fullName evidence="3">Helix-turn-helix domain-containing protein</fullName>
    </submittedName>
</protein>
<dbReference type="PROSITE" id="PS50943">
    <property type="entry name" value="HTH_CROC1"/>
    <property type="match status" value="1"/>
</dbReference>
<dbReference type="PANTHER" id="PTHR46558">
    <property type="entry name" value="TRACRIPTIONAL REGULATORY PROTEIN-RELATED-RELATED"/>
    <property type="match status" value="1"/>
</dbReference>
<dbReference type="InterPro" id="IPR001387">
    <property type="entry name" value="Cro/C1-type_HTH"/>
</dbReference>
<evidence type="ECO:0000313" key="3">
    <source>
        <dbReference type="EMBL" id="MFC4767866.1"/>
    </source>
</evidence>
<reference evidence="4" key="1">
    <citation type="journal article" date="2019" name="Int. J. Syst. Evol. Microbiol.">
        <title>The Global Catalogue of Microorganisms (GCM) 10K type strain sequencing project: providing services to taxonomists for standard genome sequencing and annotation.</title>
        <authorList>
            <consortium name="The Broad Institute Genomics Platform"/>
            <consortium name="The Broad Institute Genome Sequencing Center for Infectious Disease"/>
            <person name="Wu L."/>
            <person name="Ma J."/>
        </authorList>
    </citation>
    <scope>NUCLEOTIDE SEQUENCE [LARGE SCALE GENOMIC DNA]</scope>
    <source>
        <strain evidence="4">WYCCWR 12678</strain>
    </source>
</reference>
<evidence type="ECO:0000313" key="4">
    <source>
        <dbReference type="Proteomes" id="UP001596002"/>
    </source>
</evidence>
<dbReference type="SMART" id="SM00530">
    <property type="entry name" value="HTH_XRE"/>
    <property type="match status" value="1"/>
</dbReference>
<evidence type="ECO:0000256" key="1">
    <source>
        <dbReference type="ARBA" id="ARBA00023125"/>
    </source>
</evidence>
<organism evidence="3 4">
    <name type="scientific">Effusibacillus consociatus</name>
    <dbReference type="NCBI Taxonomy" id="1117041"/>
    <lineage>
        <taxon>Bacteria</taxon>
        <taxon>Bacillati</taxon>
        <taxon>Bacillota</taxon>
        <taxon>Bacilli</taxon>
        <taxon>Bacillales</taxon>
        <taxon>Alicyclobacillaceae</taxon>
        <taxon>Effusibacillus</taxon>
    </lineage>
</organism>
<dbReference type="Pfam" id="PF01381">
    <property type="entry name" value="HTH_3"/>
    <property type="match status" value="1"/>
</dbReference>
<proteinExistence type="predicted"/>
<comment type="caution">
    <text evidence="3">The sequence shown here is derived from an EMBL/GenBank/DDBJ whole genome shotgun (WGS) entry which is preliminary data.</text>
</comment>
<dbReference type="InterPro" id="IPR010982">
    <property type="entry name" value="Lambda_DNA-bd_dom_sf"/>
</dbReference>
<feature type="domain" description="HTH cro/C1-type" evidence="2">
    <location>
        <begin position="1"/>
        <end position="55"/>
    </location>
</feature>
<dbReference type="SUPFAM" id="SSF47413">
    <property type="entry name" value="lambda repressor-like DNA-binding domains"/>
    <property type="match status" value="1"/>
</dbReference>
<name>A0ABV9Q030_9BACL</name>
<gene>
    <name evidence="3" type="ORF">ACFO8Q_10925</name>
</gene>
<accession>A0ABV9Q030</accession>
<evidence type="ECO:0000259" key="2">
    <source>
        <dbReference type="PROSITE" id="PS50943"/>
    </source>
</evidence>
<keyword evidence="1" id="KW-0238">DNA-binding</keyword>
<dbReference type="CDD" id="cd00093">
    <property type="entry name" value="HTH_XRE"/>
    <property type="match status" value="1"/>
</dbReference>
<sequence length="60" mass="6724">MRAYRKLKNLTQQELADLLGISIAIVGGIERGTREPSKDVLARISRILGVTEEELRGQEM</sequence>
<dbReference type="Proteomes" id="UP001596002">
    <property type="component" value="Unassembled WGS sequence"/>
</dbReference>
<dbReference type="PANTHER" id="PTHR46558:SF11">
    <property type="entry name" value="HTH-TYPE TRANSCRIPTIONAL REGULATOR XRE"/>
    <property type="match status" value="1"/>
</dbReference>
<keyword evidence="4" id="KW-1185">Reference proteome</keyword>
<dbReference type="Gene3D" id="1.10.260.40">
    <property type="entry name" value="lambda repressor-like DNA-binding domains"/>
    <property type="match status" value="1"/>
</dbReference>